<dbReference type="Pfam" id="PF24798">
    <property type="entry name" value="Ig-CFAP74_4th"/>
    <property type="match status" value="1"/>
</dbReference>
<comment type="caution">
    <text evidence="3">The sequence shown here is derived from an EMBL/GenBank/DDBJ whole genome shotgun (WGS) entry which is preliminary data.</text>
</comment>
<evidence type="ECO:0000259" key="1">
    <source>
        <dbReference type="Pfam" id="PF24778"/>
    </source>
</evidence>
<dbReference type="PANTHER" id="PTHR22538">
    <property type="entry name" value="CILIA- AND FLAGELLA-ASSOCIATED PROTEIN 74"/>
    <property type="match status" value="1"/>
</dbReference>
<evidence type="ECO:0000313" key="4">
    <source>
        <dbReference type="Proteomes" id="UP000327044"/>
    </source>
</evidence>
<protein>
    <submittedName>
        <fullName evidence="3">Uncharacterized protein</fullName>
    </submittedName>
</protein>
<evidence type="ECO:0000313" key="3">
    <source>
        <dbReference type="EMBL" id="KAB0793236.1"/>
    </source>
</evidence>
<dbReference type="Proteomes" id="UP000327044">
    <property type="component" value="Unassembled WGS sequence"/>
</dbReference>
<dbReference type="Pfam" id="PF24778">
    <property type="entry name" value="Ig-CFAP74_3rd"/>
    <property type="match status" value="1"/>
</dbReference>
<name>A0A5N4A7D0_PHOPY</name>
<dbReference type="EMBL" id="VVIM01000009">
    <property type="protein sequence ID" value="KAB0793236.1"/>
    <property type="molecule type" value="Genomic_DNA"/>
</dbReference>
<reference evidence="3 4" key="1">
    <citation type="journal article" date="2018" name="Elife">
        <title>Firefly genomes illuminate parallel origins of bioluminescence in beetles.</title>
        <authorList>
            <person name="Fallon T.R."/>
            <person name="Lower S.E."/>
            <person name="Chang C.H."/>
            <person name="Bessho-Uehara M."/>
            <person name="Martin G.J."/>
            <person name="Bewick A.J."/>
            <person name="Behringer M."/>
            <person name="Debat H.J."/>
            <person name="Wong I."/>
            <person name="Day J.C."/>
            <person name="Suvorov A."/>
            <person name="Silva C.J."/>
            <person name="Stanger-Hall K.F."/>
            <person name="Hall D.W."/>
            <person name="Schmitz R.J."/>
            <person name="Nelson D.R."/>
            <person name="Lewis S.M."/>
            <person name="Shigenobu S."/>
            <person name="Bybee S.M."/>
            <person name="Larracuente A.M."/>
            <person name="Oba Y."/>
            <person name="Weng J.K."/>
        </authorList>
    </citation>
    <scope>NUCLEOTIDE SEQUENCE [LARGE SCALE GENOMIC DNA]</scope>
    <source>
        <strain evidence="3">1611_PpyrPB1</strain>
        <tissue evidence="3">Whole body</tissue>
    </source>
</reference>
<dbReference type="AlphaFoldDB" id="A0A5N4A7D0"/>
<dbReference type="InParanoid" id="A0A5N4A7D0"/>
<dbReference type="InterPro" id="IPR056310">
    <property type="entry name" value="Ig-CFAP74_4th"/>
</dbReference>
<accession>A0A5N4A7D0</accession>
<keyword evidence="4" id="KW-1185">Reference proteome</keyword>
<organism evidence="3 4">
    <name type="scientific">Photinus pyralis</name>
    <name type="common">Common eastern firefly</name>
    <name type="synonym">Lampyris pyralis</name>
    <dbReference type="NCBI Taxonomy" id="7054"/>
    <lineage>
        <taxon>Eukaryota</taxon>
        <taxon>Metazoa</taxon>
        <taxon>Ecdysozoa</taxon>
        <taxon>Arthropoda</taxon>
        <taxon>Hexapoda</taxon>
        <taxon>Insecta</taxon>
        <taxon>Pterygota</taxon>
        <taxon>Neoptera</taxon>
        <taxon>Endopterygota</taxon>
        <taxon>Coleoptera</taxon>
        <taxon>Polyphaga</taxon>
        <taxon>Elateriformia</taxon>
        <taxon>Elateroidea</taxon>
        <taxon>Lampyridae</taxon>
        <taxon>Lampyrinae</taxon>
        <taxon>Photinus</taxon>
    </lineage>
</organism>
<sequence length="672" mass="75263">MEPTNLIEVEAVGVQRLLPGMFVDLIFTFHPEEVATVLRAEAIFLTHHAQGVAQFSLPIICVPAYVLVGIEPAVLRFPSRPIWEAKSAPASRRLKIVNYGSKDCKVLIRHSPVVEESVCELEECQEVPGNGEGESEELDEGEFIVVDDVQRLVERCLSNVFAPFVFEAYCLNLPRRSNVKVTVRFQNIDYVGFYHERYLIEVFEHEEETLKHVGSQELELSAEISGPFIEVAPLTLDFGTCVFNSVYQLNFNIRNTAHLPHGLEVKFPSSLAKHLLTNANNIIIQAESVNTYYVKLIPRSEMMETKFYTPETRILEFPVYVCLSSKVPPCKMVVTSILTEANGLTISCDDMRFGSSVIDMGVCTTAETVYTTLNLTNNSHVFQVYGFVDLPETIQVSPDCGFGELRPFETKTLTMAFSPEPGDSFGYGLTVETLKGLGAIGELKSRFSYRRIKRAVQAVRSELERESVEPLVEMMIEFLVLAGRVENFVADAPLVFDASLEDLHYPSVESEKKLDEWYLQQKKKAPTVEPPEFEIDRSAIVIETSDLYPAEVEASKLGAITSGVASPKKKEVTKKFSQDLTEGEESSIQEFFKLAQGESRFRLMGTDDQVLSIQPLEKKVMKIRFETPRSAQGPKVGKGAPRPPPLSYVAKYNILLGTSTFVQDVIIIAKFK</sequence>
<feature type="domain" description="CFAP74 third Ig-like" evidence="1">
    <location>
        <begin position="234"/>
        <end position="339"/>
    </location>
</feature>
<gene>
    <name evidence="3" type="ORF">PPYR_12856</name>
</gene>
<dbReference type="InterPro" id="IPR056307">
    <property type="entry name" value="Ig-CFAP74_3rd"/>
</dbReference>
<evidence type="ECO:0000259" key="2">
    <source>
        <dbReference type="Pfam" id="PF24798"/>
    </source>
</evidence>
<feature type="domain" description="CFAP74 fourth Ig-like" evidence="2">
    <location>
        <begin position="355"/>
        <end position="433"/>
    </location>
</feature>
<proteinExistence type="predicted"/>
<dbReference type="PANTHER" id="PTHR22538:SF0">
    <property type="entry name" value="CILIA- AND FLAGELLA-ASSOCIATED PROTEIN 74"/>
    <property type="match status" value="1"/>
</dbReference>